<dbReference type="HAMAP" id="MF_00161">
    <property type="entry name" value="LspA"/>
    <property type="match status" value="1"/>
</dbReference>
<keyword evidence="4 9" id="KW-0812">Transmembrane</keyword>
<gene>
    <name evidence="9 10" type="primary">lspA</name>
    <name evidence="10" type="ORF">ACFOY1_03615</name>
</gene>
<comment type="similarity">
    <text evidence="1 9">Belongs to the peptidase A8 family.</text>
</comment>
<evidence type="ECO:0000256" key="6">
    <source>
        <dbReference type="ARBA" id="ARBA00022801"/>
    </source>
</evidence>
<organism evidence="10 11">
    <name type="scientific">Candidimonas humi</name>
    <dbReference type="NCBI Taxonomy" id="683355"/>
    <lineage>
        <taxon>Bacteria</taxon>
        <taxon>Pseudomonadati</taxon>
        <taxon>Pseudomonadota</taxon>
        <taxon>Betaproteobacteria</taxon>
        <taxon>Burkholderiales</taxon>
        <taxon>Alcaligenaceae</taxon>
        <taxon>Candidimonas</taxon>
    </lineage>
</organism>
<evidence type="ECO:0000256" key="5">
    <source>
        <dbReference type="ARBA" id="ARBA00022750"/>
    </source>
</evidence>
<evidence type="ECO:0000256" key="1">
    <source>
        <dbReference type="ARBA" id="ARBA00006139"/>
    </source>
</evidence>
<name>A0ABV8NVK1_9BURK</name>
<keyword evidence="8 9" id="KW-0472">Membrane</keyword>
<dbReference type="GO" id="GO:0004190">
    <property type="term" value="F:aspartic-type endopeptidase activity"/>
    <property type="evidence" value="ECO:0007669"/>
    <property type="project" value="UniProtKB-EC"/>
</dbReference>
<dbReference type="PANTHER" id="PTHR33695">
    <property type="entry name" value="LIPOPROTEIN SIGNAL PEPTIDASE"/>
    <property type="match status" value="1"/>
</dbReference>
<dbReference type="PANTHER" id="PTHR33695:SF1">
    <property type="entry name" value="LIPOPROTEIN SIGNAL PEPTIDASE"/>
    <property type="match status" value="1"/>
</dbReference>
<comment type="caution">
    <text evidence="10">The sequence shown here is derived from an EMBL/GenBank/DDBJ whole genome shotgun (WGS) entry which is preliminary data.</text>
</comment>
<evidence type="ECO:0000256" key="4">
    <source>
        <dbReference type="ARBA" id="ARBA00022692"/>
    </source>
</evidence>
<accession>A0ABV8NVK1</accession>
<evidence type="ECO:0000256" key="8">
    <source>
        <dbReference type="ARBA" id="ARBA00023136"/>
    </source>
</evidence>
<comment type="pathway">
    <text evidence="9">Protein modification; lipoprotein biosynthesis (signal peptide cleavage).</text>
</comment>
<evidence type="ECO:0000313" key="10">
    <source>
        <dbReference type="EMBL" id="MFC4200033.1"/>
    </source>
</evidence>
<dbReference type="InterPro" id="IPR001872">
    <property type="entry name" value="Peptidase_A8"/>
</dbReference>
<evidence type="ECO:0000313" key="11">
    <source>
        <dbReference type="Proteomes" id="UP001595848"/>
    </source>
</evidence>
<dbReference type="Proteomes" id="UP001595848">
    <property type="component" value="Unassembled WGS sequence"/>
</dbReference>
<dbReference type="RefSeq" id="WP_217965197.1">
    <property type="nucleotide sequence ID" value="NZ_JAHTBN010000005.1"/>
</dbReference>
<comment type="function">
    <text evidence="9">This protein specifically catalyzes the removal of signal peptides from prolipoproteins.</text>
</comment>
<feature type="transmembrane region" description="Helical" evidence="9">
    <location>
        <begin position="151"/>
        <end position="175"/>
    </location>
</feature>
<feature type="transmembrane region" description="Helical" evidence="9">
    <location>
        <begin position="86"/>
        <end position="106"/>
    </location>
</feature>
<evidence type="ECO:0000256" key="3">
    <source>
        <dbReference type="ARBA" id="ARBA00022670"/>
    </source>
</evidence>
<evidence type="ECO:0000256" key="2">
    <source>
        <dbReference type="ARBA" id="ARBA00022475"/>
    </source>
</evidence>
<feature type="transmembrane region" description="Helical" evidence="9">
    <location>
        <begin position="28"/>
        <end position="49"/>
    </location>
</feature>
<feature type="active site" evidence="9">
    <location>
        <position position="141"/>
    </location>
</feature>
<protein>
    <recommendedName>
        <fullName evidence="9">Lipoprotein signal peptidase</fullName>
        <ecNumber evidence="9">3.4.23.36</ecNumber>
    </recommendedName>
    <alternativeName>
        <fullName evidence="9">Prolipoprotein signal peptidase</fullName>
    </alternativeName>
    <alternativeName>
        <fullName evidence="9">Signal peptidase II</fullName>
        <shortName evidence="9">SPase II</shortName>
    </alternativeName>
</protein>
<comment type="subcellular location">
    <subcellularLocation>
        <location evidence="9">Cell membrane</location>
        <topology evidence="9">Multi-pass membrane protein</topology>
    </subcellularLocation>
</comment>
<evidence type="ECO:0000256" key="7">
    <source>
        <dbReference type="ARBA" id="ARBA00022989"/>
    </source>
</evidence>
<feature type="active site" evidence="9">
    <location>
        <position position="159"/>
    </location>
</feature>
<dbReference type="PROSITE" id="PS00855">
    <property type="entry name" value="SPASE_II"/>
    <property type="match status" value="1"/>
</dbReference>
<feature type="transmembrane region" description="Helical" evidence="9">
    <location>
        <begin position="113"/>
        <end position="131"/>
    </location>
</feature>
<dbReference type="EMBL" id="JBHSBV010000001">
    <property type="protein sequence ID" value="MFC4200033.1"/>
    <property type="molecule type" value="Genomic_DNA"/>
</dbReference>
<keyword evidence="2 9" id="KW-1003">Cell membrane</keyword>
<dbReference type="EC" id="3.4.23.36" evidence="9"/>
<reference evidence="11" key="1">
    <citation type="journal article" date="2019" name="Int. J. Syst. Evol. Microbiol.">
        <title>The Global Catalogue of Microorganisms (GCM) 10K type strain sequencing project: providing services to taxonomists for standard genome sequencing and annotation.</title>
        <authorList>
            <consortium name="The Broad Institute Genomics Platform"/>
            <consortium name="The Broad Institute Genome Sequencing Center for Infectious Disease"/>
            <person name="Wu L."/>
            <person name="Ma J."/>
        </authorList>
    </citation>
    <scope>NUCLEOTIDE SEQUENCE [LARGE SCALE GENOMIC DNA]</scope>
    <source>
        <strain evidence="11">LMG 24813</strain>
    </source>
</reference>
<keyword evidence="6 9" id="KW-0378">Hydrolase</keyword>
<keyword evidence="11" id="KW-1185">Reference proteome</keyword>
<evidence type="ECO:0000256" key="9">
    <source>
        <dbReference type="HAMAP-Rule" id="MF_00161"/>
    </source>
</evidence>
<sequence>MPEAREAGRDAGTAGRAARTPRDRAWRFWAWLGAAVLIVLLDQAAKAYFDSHLHYGERLHVLPFFDFTLLHNSGAAFSFLAEGQGWQRWLFTAIAIGAAALIVNLLRRDSGQPLFCSSLTAILGGAVGNVVDRIQHGHVVDFLLFYWRDWYFPAFNIADVAITCGAILLILDELLRVGRERRRRRL</sequence>
<keyword evidence="3 9" id="KW-0645">Protease</keyword>
<keyword evidence="7 9" id="KW-1133">Transmembrane helix</keyword>
<comment type="catalytic activity">
    <reaction evidence="9">
        <text>Release of signal peptides from bacterial membrane prolipoproteins. Hydrolyzes -Xaa-Yaa-Zaa-|-(S,diacylglyceryl)Cys-, in which Xaa is hydrophobic (preferably Leu), and Yaa (Ala or Ser) and Zaa (Gly or Ala) have small, neutral side chains.</text>
        <dbReference type="EC" id="3.4.23.36"/>
    </reaction>
</comment>
<proteinExistence type="inferred from homology"/>
<dbReference type="NCBIfam" id="TIGR00077">
    <property type="entry name" value="lspA"/>
    <property type="match status" value="1"/>
</dbReference>
<dbReference type="Pfam" id="PF01252">
    <property type="entry name" value="Peptidase_A8"/>
    <property type="match status" value="1"/>
</dbReference>
<keyword evidence="5 9" id="KW-0064">Aspartyl protease</keyword>